<dbReference type="InterPro" id="IPR013325">
    <property type="entry name" value="RNA_pol_sigma_r2"/>
</dbReference>
<evidence type="ECO:0000313" key="8">
    <source>
        <dbReference type="Proteomes" id="UP001209730"/>
    </source>
</evidence>
<gene>
    <name evidence="7" type="ORF">OQJ68_00670</name>
</gene>
<keyword evidence="4" id="KW-0238">DNA-binding</keyword>
<dbReference type="PANTHER" id="PTHR43133:SF8">
    <property type="entry name" value="RNA POLYMERASE SIGMA FACTOR HI_1459-RELATED"/>
    <property type="match status" value="1"/>
</dbReference>
<evidence type="ECO:0000256" key="2">
    <source>
        <dbReference type="ARBA" id="ARBA00023015"/>
    </source>
</evidence>
<accession>A0AB35HSP4</accession>
<dbReference type="SUPFAM" id="SSF88659">
    <property type="entry name" value="Sigma3 and sigma4 domains of RNA polymerase sigma factors"/>
    <property type="match status" value="1"/>
</dbReference>
<evidence type="ECO:0000256" key="1">
    <source>
        <dbReference type="ARBA" id="ARBA00010641"/>
    </source>
</evidence>
<name>A0AB35HSP4_MICTH</name>
<keyword evidence="3" id="KW-0731">Sigma factor</keyword>
<dbReference type="SUPFAM" id="SSF88946">
    <property type="entry name" value="Sigma2 domain of RNA polymerase sigma factors"/>
    <property type="match status" value="1"/>
</dbReference>
<sequence length="191" mass="22369">MSIWLARIFERCRSPEERFVALVSPHIRRMYRMAFRWTTNAAEAEDLVQDVLISLLPKVAQIEKVERLGPWLIKVLYRRFVDLYRSRQASPIDETVCVEGDEFFAPTDCDNYRRLELRRALNRALRSLDGPWRDIVLLHDVEGYSAIEVADILEINIGTVKSRLHRARKKLKKILAEETFSVSHACQEAER</sequence>
<proteinExistence type="inferred from homology"/>
<evidence type="ECO:0000256" key="3">
    <source>
        <dbReference type="ARBA" id="ARBA00023082"/>
    </source>
</evidence>
<dbReference type="Gene3D" id="1.10.10.10">
    <property type="entry name" value="Winged helix-like DNA-binding domain superfamily/Winged helix DNA-binding domain"/>
    <property type="match status" value="1"/>
</dbReference>
<evidence type="ECO:0000313" key="7">
    <source>
        <dbReference type="EMBL" id="MCX2800292.1"/>
    </source>
</evidence>
<reference evidence="7" key="1">
    <citation type="submission" date="2022-11" db="EMBL/GenBank/DDBJ databases">
        <title>Chitin-degrading and fungicidal potential of chitinolytic bacterial strains from marine environment of the Pacific Ocean regions.</title>
        <authorList>
            <person name="Pentekhina I."/>
            <person name="Nedashkovskaya O."/>
            <person name="Seitkalieva A."/>
            <person name="Podvolotskaya A."/>
            <person name="Tekutyeva L."/>
            <person name="Balabanova L."/>
        </authorList>
    </citation>
    <scope>NUCLEOTIDE SEQUENCE</scope>
    <source>
        <strain evidence="7">KMM 6838</strain>
    </source>
</reference>
<feature type="domain" description="HTH luxR-type" evidence="6">
    <location>
        <begin position="143"/>
        <end position="170"/>
    </location>
</feature>
<dbReference type="GO" id="GO:0003677">
    <property type="term" value="F:DNA binding"/>
    <property type="evidence" value="ECO:0007669"/>
    <property type="project" value="UniProtKB-KW"/>
</dbReference>
<dbReference type="PROSITE" id="PS00622">
    <property type="entry name" value="HTH_LUXR_1"/>
    <property type="match status" value="1"/>
</dbReference>
<dbReference type="InterPro" id="IPR013249">
    <property type="entry name" value="RNA_pol_sigma70_r4_t2"/>
</dbReference>
<dbReference type="NCBIfam" id="TIGR02937">
    <property type="entry name" value="sigma70-ECF"/>
    <property type="match status" value="1"/>
</dbReference>
<dbReference type="InterPro" id="IPR039425">
    <property type="entry name" value="RNA_pol_sigma-70-like"/>
</dbReference>
<dbReference type="InterPro" id="IPR007627">
    <property type="entry name" value="RNA_pol_sigma70_r2"/>
</dbReference>
<dbReference type="Pfam" id="PF04542">
    <property type="entry name" value="Sigma70_r2"/>
    <property type="match status" value="1"/>
</dbReference>
<comment type="caution">
    <text evidence="7">The sequence shown here is derived from an EMBL/GenBank/DDBJ whole genome shotgun (WGS) entry which is preliminary data.</text>
</comment>
<keyword evidence="5" id="KW-0804">Transcription</keyword>
<dbReference type="InterPro" id="IPR014284">
    <property type="entry name" value="RNA_pol_sigma-70_dom"/>
</dbReference>
<dbReference type="CDD" id="cd06171">
    <property type="entry name" value="Sigma70_r4"/>
    <property type="match status" value="1"/>
</dbReference>
<evidence type="ECO:0000256" key="5">
    <source>
        <dbReference type="ARBA" id="ARBA00023163"/>
    </source>
</evidence>
<dbReference type="AlphaFoldDB" id="A0AB35HSP4"/>
<dbReference type="Pfam" id="PF08281">
    <property type="entry name" value="Sigma70_r4_2"/>
    <property type="match status" value="1"/>
</dbReference>
<dbReference type="InterPro" id="IPR000792">
    <property type="entry name" value="Tscrpt_reg_LuxR_C"/>
</dbReference>
<dbReference type="PANTHER" id="PTHR43133">
    <property type="entry name" value="RNA POLYMERASE ECF-TYPE SIGMA FACTO"/>
    <property type="match status" value="1"/>
</dbReference>
<dbReference type="InterPro" id="IPR036388">
    <property type="entry name" value="WH-like_DNA-bd_sf"/>
</dbReference>
<keyword evidence="2" id="KW-0805">Transcription regulation</keyword>
<protein>
    <submittedName>
        <fullName evidence="7">RNA polymerase sigma factor</fullName>
    </submittedName>
</protein>
<comment type="similarity">
    <text evidence="1">Belongs to the sigma-70 factor family. ECF subfamily.</text>
</comment>
<dbReference type="Gene3D" id="1.10.1740.10">
    <property type="match status" value="1"/>
</dbReference>
<organism evidence="7 8">
    <name type="scientific">Microbulbifer thermotolerans</name>
    <dbReference type="NCBI Taxonomy" id="252514"/>
    <lineage>
        <taxon>Bacteria</taxon>
        <taxon>Pseudomonadati</taxon>
        <taxon>Pseudomonadota</taxon>
        <taxon>Gammaproteobacteria</taxon>
        <taxon>Cellvibrionales</taxon>
        <taxon>Microbulbiferaceae</taxon>
        <taxon>Microbulbifer</taxon>
    </lineage>
</organism>
<dbReference type="Proteomes" id="UP001209730">
    <property type="component" value="Unassembled WGS sequence"/>
</dbReference>
<dbReference type="RefSeq" id="WP_266044174.1">
    <property type="nucleotide sequence ID" value="NZ_JAPHQB010000001.1"/>
</dbReference>
<dbReference type="InterPro" id="IPR013324">
    <property type="entry name" value="RNA_pol_sigma_r3/r4-like"/>
</dbReference>
<dbReference type="EMBL" id="JAPHQB010000001">
    <property type="protein sequence ID" value="MCX2800292.1"/>
    <property type="molecule type" value="Genomic_DNA"/>
</dbReference>
<evidence type="ECO:0000259" key="6">
    <source>
        <dbReference type="PROSITE" id="PS00622"/>
    </source>
</evidence>
<evidence type="ECO:0000256" key="4">
    <source>
        <dbReference type="ARBA" id="ARBA00023125"/>
    </source>
</evidence>
<dbReference type="GO" id="GO:0016987">
    <property type="term" value="F:sigma factor activity"/>
    <property type="evidence" value="ECO:0007669"/>
    <property type="project" value="UniProtKB-KW"/>
</dbReference>
<dbReference type="GO" id="GO:0006352">
    <property type="term" value="P:DNA-templated transcription initiation"/>
    <property type="evidence" value="ECO:0007669"/>
    <property type="project" value="InterPro"/>
</dbReference>